<keyword evidence="2" id="KW-1185">Reference proteome</keyword>
<accession>A0ACA9SPB1</accession>
<dbReference type="EMBL" id="CAJVQC010146634">
    <property type="protein sequence ID" value="CAG8845408.1"/>
    <property type="molecule type" value="Genomic_DNA"/>
</dbReference>
<sequence length="62" mass="7102">ESLDAFNDSGLDPNDSINQDIKDEFKYLIKRAWKDESERIGISILYSRLSELSSIVKKSPLL</sequence>
<gene>
    <name evidence="1" type="ORF">RPERSI_LOCUS33655</name>
</gene>
<feature type="non-terminal residue" evidence="1">
    <location>
        <position position="62"/>
    </location>
</feature>
<comment type="caution">
    <text evidence="1">The sequence shown here is derived from an EMBL/GenBank/DDBJ whole genome shotgun (WGS) entry which is preliminary data.</text>
</comment>
<dbReference type="Proteomes" id="UP000789920">
    <property type="component" value="Unassembled WGS sequence"/>
</dbReference>
<evidence type="ECO:0000313" key="1">
    <source>
        <dbReference type="EMBL" id="CAG8845408.1"/>
    </source>
</evidence>
<name>A0ACA9SPB1_9GLOM</name>
<feature type="non-terminal residue" evidence="1">
    <location>
        <position position="1"/>
    </location>
</feature>
<proteinExistence type="predicted"/>
<reference evidence="1" key="1">
    <citation type="submission" date="2021-06" db="EMBL/GenBank/DDBJ databases">
        <authorList>
            <person name="Kallberg Y."/>
            <person name="Tangrot J."/>
            <person name="Rosling A."/>
        </authorList>
    </citation>
    <scope>NUCLEOTIDE SEQUENCE</scope>
    <source>
        <strain evidence="1">MA461A</strain>
    </source>
</reference>
<evidence type="ECO:0000313" key="2">
    <source>
        <dbReference type="Proteomes" id="UP000789920"/>
    </source>
</evidence>
<organism evidence="1 2">
    <name type="scientific">Racocetra persica</name>
    <dbReference type="NCBI Taxonomy" id="160502"/>
    <lineage>
        <taxon>Eukaryota</taxon>
        <taxon>Fungi</taxon>
        <taxon>Fungi incertae sedis</taxon>
        <taxon>Mucoromycota</taxon>
        <taxon>Glomeromycotina</taxon>
        <taxon>Glomeromycetes</taxon>
        <taxon>Diversisporales</taxon>
        <taxon>Gigasporaceae</taxon>
        <taxon>Racocetra</taxon>
    </lineage>
</organism>
<protein>
    <submittedName>
        <fullName evidence="1">23008_t:CDS:1</fullName>
    </submittedName>
</protein>